<keyword evidence="1" id="KW-0472">Membrane</keyword>
<dbReference type="AlphaFoldDB" id="A0A1W1XHD7"/>
<protein>
    <recommendedName>
        <fullName evidence="2">DUF4340 domain-containing protein</fullName>
    </recommendedName>
</protein>
<dbReference type="Proteomes" id="UP000192783">
    <property type="component" value="Unassembled WGS sequence"/>
</dbReference>
<evidence type="ECO:0000313" key="3">
    <source>
        <dbReference type="EMBL" id="SMC23370.1"/>
    </source>
</evidence>
<dbReference type="STRING" id="1121390.SAMN02746041_01714"/>
<dbReference type="EMBL" id="FWXF01000008">
    <property type="protein sequence ID" value="SMC23370.1"/>
    <property type="molecule type" value="Genomic_DNA"/>
</dbReference>
<accession>A0A1W1XHD7</accession>
<dbReference type="RefSeq" id="WP_084057465.1">
    <property type="nucleotide sequence ID" value="NZ_FWXF01000008.1"/>
</dbReference>
<feature type="transmembrane region" description="Helical" evidence="1">
    <location>
        <begin position="6"/>
        <end position="23"/>
    </location>
</feature>
<gene>
    <name evidence="3" type="ORF">SAMN02746041_01714</name>
</gene>
<name>A0A1W1XHD7_9BACT</name>
<evidence type="ECO:0000313" key="4">
    <source>
        <dbReference type="Proteomes" id="UP000192783"/>
    </source>
</evidence>
<reference evidence="3 4" key="1">
    <citation type="submission" date="2017-04" db="EMBL/GenBank/DDBJ databases">
        <authorList>
            <person name="Afonso C.L."/>
            <person name="Miller P.J."/>
            <person name="Scott M.A."/>
            <person name="Spackman E."/>
            <person name="Goraichik I."/>
            <person name="Dimitrov K.M."/>
            <person name="Suarez D.L."/>
            <person name="Swayne D.E."/>
        </authorList>
    </citation>
    <scope>NUCLEOTIDE SEQUENCE [LARGE SCALE GENOMIC DNA]</scope>
    <source>
        <strain evidence="3 4">DSM 13146</strain>
    </source>
</reference>
<dbReference type="OrthoDB" id="5517624at2"/>
<keyword evidence="4" id="KW-1185">Reference proteome</keyword>
<dbReference type="InterPro" id="IPR025641">
    <property type="entry name" value="DUF4340"/>
</dbReference>
<feature type="domain" description="DUF4340" evidence="2">
    <location>
        <begin position="71"/>
        <end position="254"/>
    </location>
</feature>
<dbReference type="Pfam" id="PF14238">
    <property type="entry name" value="DUF4340"/>
    <property type="match status" value="1"/>
</dbReference>
<keyword evidence="1" id="KW-0812">Transmembrane</keyword>
<organism evidence="3 4">
    <name type="scientific">Desulfacinum hydrothermale DSM 13146</name>
    <dbReference type="NCBI Taxonomy" id="1121390"/>
    <lineage>
        <taxon>Bacteria</taxon>
        <taxon>Pseudomonadati</taxon>
        <taxon>Thermodesulfobacteriota</taxon>
        <taxon>Syntrophobacteria</taxon>
        <taxon>Syntrophobacterales</taxon>
        <taxon>Syntrophobacteraceae</taxon>
        <taxon>Desulfacinum</taxon>
    </lineage>
</organism>
<sequence>MKWRHTVVYVIVLALVAGYYYYFEVVKRKEAEEAERASKKVFAVSKEAVQELVIGQKGKEPVELVRTDGAWKIRKPLETEADGAAVESVVSTLVELEKERSVGKVPEDLKPFGLDKPELTLRFRAGEQWHELRLGSPNPAQDSRYATRDQGGDLFLVASGTWGVLNKGLNELRRRELFTFENDQVTRLIVAWDQGAKVELKRLQDGDTWQAPQDPQKKIKASKVENVLDQIRWLRAKDFVDTPGTHRGSGLDHPAVTVTLHLKGGDQRTLQAQEPAAGASVLRALSSELPFVVEVDKDFLEELPRSLHDVEDRSVFTADSDAIAQVEWVLGESKGRVVRLKEGEWGRARQGAEPEQLKESWRVRSLFWEWEDLEYEGKDPKRQKPKDKDLARLVFRDQDGGTLAAFSWKRLPEKDKPETVVVWTDQGEALLVKAEKMEQVEKKLKDLIHAS</sequence>
<evidence type="ECO:0000256" key="1">
    <source>
        <dbReference type="SAM" id="Phobius"/>
    </source>
</evidence>
<keyword evidence="1" id="KW-1133">Transmembrane helix</keyword>
<evidence type="ECO:0000259" key="2">
    <source>
        <dbReference type="Pfam" id="PF14238"/>
    </source>
</evidence>
<proteinExistence type="predicted"/>